<accession>A0AAD5RBJ8</accession>
<evidence type="ECO:0000256" key="6">
    <source>
        <dbReference type="SAM" id="Phobius"/>
    </source>
</evidence>
<proteinExistence type="inferred from homology"/>
<gene>
    <name evidence="7" type="ORF">KIN20_035476</name>
</gene>
<evidence type="ECO:0000256" key="1">
    <source>
        <dbReference type="ARBA" id="ARBA00004141"/>
    </source>
</evidence>
<evidence type="ECO:0000256" key="2">
    <source>
        <dbReference type="ARBA" id="ARBA00007524"/>
    </source>
</evidence>
<dbReference type="PANTHER" id="PTHR10057">
    <property type="entry name" value="PERIPHERAL-TYPE BENZODIAZEPINE RECEPTOR"/>
    <property type="match status" value="1"/>
</dbReference>
<keyword evidence="4 6" id="KW-1133">Transmembrane helix</keyword>
<dbReference type="InterPro" id="IPR004307">
    <property type="entry name" value="TspO_MBR"/>
</dbReference>
<evidence type="ECO:0000256" key="3">
    <source>
        <dbReference type="ARBA" id="ARBA00022692"/>
    </source>
</evidence>
<keyword evidence="5 6" id="KW-0472">Membrane</keyword>
<reference evidence="7" key="1">
    <citation type="submission" date="2021-06" db="EMBL/GenBank/DDBJ databases">
        <title>Parelaphostrongylus tenuis whole genome reference sequence.</title>
        <authorList>
            <person name="Garwood T.J."/>
            <person name="Larsen P.A."/>
            <person name="Fountain-Jones N.M."/>
            <person name="Garbe J.R."/>
            <person name="Macchietto M.G."/>
            <person name="Kania S.A."/>
            <person name="Gerhold R.W."/>
            <person name="Richards J.E."/>
            <person name="Wolf T.M."/>
        </authorList>
    </citation>
    <scope>NUCLEOTIDE SEQUENCE</scope>
    <source>
        <strain evidence="7">MNPRO001-30</strain>
        <tissue evidence="7">Meninges</tissue>
    </source>
</reference>
<comment type="caution">
    <text evidence="7">The sequence shown here is derived from an EMBL/GenBank/DDBJ whole genome shotgun (WGS) entry which is preliminary data.</text>
</comment>
<dbReference type="CDD" id="cd15904">
    <property type="entry name" value="TSPO_MBR"/>
    <property type="match status" value="1"/>
</dbReference>
<dbReference type="PANTHER" id="PTHR10057:SF0">
    <property type="entry name" value="TRANSLOCATOR PROTEIN"/>
    <property type="match status" value="1"/>
</dbReference>
<comment type="subcellular location">
    <subcellularLocation>
        <location evidence="1">Membrane</location>
        <topology evidence="1">Multi-pass membrane protein</topology>
    </subcellularLocation>
</comment>
<dbReference type="Proteomes" id="UP001196413">
    <property type="component" value="Unassembled WGS sequence"/>
</dbReference>
<feature type="transmembrane region" description="Helical" evidence="6">
    <location>
        <begin position="100"/>
        <end position="120"/>
    </location>
</feature>
<name>A0AAD5RBJ8_PARTN</name>
<evidence type="ECO:0000256" key="4">
    <source>
        <dbReference type="ARBA" id="ARBA00022989"/>
    </source>
</evidence>
<dbReference type="InterPro" id="IPR038330">
    <property type="entry name" value="TspO/MBR-related_sf"/>
</dbReference>
<comment type="similarity">
    <text evidence="2">Belongs to the TspO/BZRP family.</text>
</comment>
<organism evidence="7 8">
    <name type="scientific">Parelaphostrongylus tenuis</name>
    <name type="common">Meningeal worm</name>
    <dbReference type="NCBI Taxonomy" id="148309"/>
    <lineage>
        <taxon>Eukaryota</taxon>
        <taxon>Metazoa</taxon>
        <taxon>Ecdysozoa</taxon>
        <taxon>Nematoda</taxon>
        <taxon>Chromadorea</taxon>
        <taxon>Rhabditida</taxon>
        <taxon>Rhabditina</taxon>
        <taxon>Rhabditomorpha</taxon>
        <taxon>Strongyloidea</taxon>
        <taxon>Metastrongylidae</taxon>
        <taxon>Parelaphostrongylus</taxon>
    </lineage>
</organism>
<feature type="transmembrane region" description="Helical" evidence="6">
    <location>
        <begin position="153"/>
        <end position="172"/>
    </location>
</feature>
<dbReference type="AlphaFoldDB" id="A0AAD5RBJ8"/>
<dbReference type="EMBL" id="JAHQIW010007234">
    <property type="protein sequence ID" value="KAJ1373140.1"/>
    <property type="molecule type" value="Genomic_DNA"/>
</dbReference>
<dbReference type="Pfam" id="PF03073">
    <property type="entry name" value="TspO_MBR"/>
    <property type="match status" value="1"/>
</dbReference>
<keyword evidence="3 6" id="KW-0812">Transmembrane</keyword>
<keyword evidence="8" id="KW-1185">Reference proteome</keyword>
<evidence type="ECO:0000313" key="8">
    <source>
        <dbReference type="Proteomes" id="UP001196413"/>
    </source>
</evidence>
<protein>
    <recommendedName>
        <fullName evidence="9">TspO/MBR family protein</fullName>
    </recommendedName>
</protein>
<dbReference type="Gene3D" id="1.20.1260.100">
    <property type="entry name" value="TspO/MBR protein"/>
    <property type="match status" value="1"/>
</dbReference>
<sequence>MQNWKEYVAKDRTLIWTSEDTRNAFLSTLIPTGVALAGYSAFANDRQFVDWWTVFVKTPKWAPKDLCFYSAMDVLTLSPLGYASYLVYKYGGGFEYTDTRVALGLYGTSLALYLTTIPVVKNKDLTSLWKTSALMHLTALGAAYMFYKIDSEAGFWTIPYALWTGFSAYLAYSIDRENKLIRDM</sequence>
<dbReference type="GO" id="GO:0005741">
    <property type="term" value="C:mitochondrial outer membrane"/>
    <property type="evidence" value="ECO:0007669"/>
    <property type="project" value="TreeGrafter"/>
</dbReference>
<dbReference type="GO" id="GO:0033013">
    <property type="term" value="P:tetrapyrrole metabolic process"/>
    <property type="evidence" value="ECO:0007669"/>
    <property type="project" value="UniProtKB-ARBA"/>
</dbReference>
<evidence type="ECO:0000256" key="5">
    <source>
        <dbReference type="ARBA" id="ARBA00023136"/>
    </source>
</evidence>
<evidence type="ECO:0008006" key="9">
    <source>
        <dbReference type="Google" id="ProtNLM"/>
    </source>
</evidence>
<feature type="transmembrane region" description="Helical" evidence="6">
    <location>
        <begin position="66"/>
        <end position="88"/>
    </location>
</feature>
<evidence type="ECO:0000313" key="7">
    <source>
        <dbReference type="EMBL" id="KAJ1373140.1"/>
    </source>
</evidence>